<gene>
    <name evidence="1" type="ORF">L195_g064097</name>
</gene>
<evidence type="ECO:0000313" key="2">
    <source>
        <dbReference type="Proteomes" id="UP000236291"/>
    </source>
</evidence>
<reference evidence="1 2" key="1">
    <citation type="journal article" date="2014" name="Am. J. Bot.">
        <title>Genome assembly and annotation for red clover (Trifolium pratense; Fabaceae).</title>
        <authorList>
            <person name="Istvanek J."/>
            <person name="Jaros M."/>
            <person name="Krenek A."/>
            <person name="Repkova J."/>
        </authorList>
    </citation>
    <scope>NUCLEOTIDE SEQUENCE [LARGE SCALE GENOMIC DNA]</scope>
    <source>
        <strain evidence="2">cv. Tatra</strain>
        <tissue evidence="1">Young leaves</tissue>
    </source>
</reference>
<protein>
    <submittedName>
        <fullName evidence="1">Uncharacterized protein</fullName>
    </submittedName>
</protein>
<proteinExistence type="predicted"/>
<dbReference type="EMBL" id="ASHM01232447">
    <property type="protein sequence ID" value="PNX68697.1"/>
    <property type="molecule type" value="Genomic_DNA"/>
</dbReference>
<reference evidence="1 2" key="2">
    <citation type="journal article" date="2017" name="Front. Plant Sci.">
        <title>Gene Classification and Mining of Molecular Markers Useful in Red Clover (Trifolium pratense) Breeding.</title>
        <authorList>
            <person name="Istvanek J."/>
            <person name="Dluhosova J."/>
            <person name="Dluhos P."/>
            <person name="Patkova L."/>
            <person name="Nedelnik J."/>
            <person name="Repkova J."/>
        </authorList>
    </citation>
    <scope>NUCLEOTIDE SEQUENCE [LARGE SCALE GENOMIC DNA]</scope>
    <source>
        <strain evidence="2">cv. Tatra</strain>
        <tissue evidence="1">Young leaves</tissue>
    </source>
</reference>
<dbReference type="AlphaFoldDB" id="A0A2K3KQX6"/>
<dbReference type="Proteomes" id="UP000236291">
    <property type="component" value="Unassembled WGS sequence"/>
</dbReference>
<sequence>FISLGGYSEASPCSFDIPVQDSDLPLVGVVLHFEVSSGGNNNQVCYGSLAQDALI</sequence>
<name>A0A2K3KQX6_TRIPR</name>
<accession>A0A2K3KQX6</accession>
<organism evidence="1 2">
    <name type="scientific">Trifolium pratense</name>
    <name type="common">Red clover</name>
    <dbReference type="NCBI Taxonomy" id="57577"/>
    <lineage>
        <taxon>Eukaryota</taxon>
        <taxon>Viridiplantae</taxon>
        <taxon>Streptophyta</taxon>
        <taxon>Embryophyta</taxon>
        <taxon>Tracheophyta</taxon>
        <taxon>Spermatophyta</taxon>
        <taxon>Magnoliopsida</taxon>
        <taxon>eudicotyledons</taxon>
        <taxon>Gunneridae</taxon>
        <taxon>Pentapetalae</taxon>
        <taxon>rosids</taxon>
        <taxon>fabids</taxon>
        <taxon>Fabales</taxon>
        <taxon>Fabaceae</taxon>
        <taxon>Papilionoideae</taxon>
        <taxon>50 kb inversion clade</taxon>
        <taxon>NPAAA clade</taxon>
        <taxon>Hologalegina</taxon>
        <taxon>IRL clade</taxon>
        <taxon>Trifolieae</taxon>
        <taxon>Trifolium</taxon>
    </lineage>
</organism>
<evidence type="ECO:0000313" key="1">
    <source>
        <dbReference type="EMBL" id="PNX68697.1"/>
    </source>
</evidence>
<feature type="non-terminal residue" evidence="1">
    <location>
        <position position="1"/>
    </location>
</feature>
<comment type="caution">
    <text evidence="1">The sequence shown here is derived from an EMBL/GenBank/DDBJ whole genome shotgun (WGS) entry which is preliminary data.</text>
</comment>